<dbReference type="AlphaFoldDB" id="I2Q1K8"/>
<protein>
    <submittedName>
        <fullName evidence="2">Uncharacterized protein</fullName>
    </submittedName>
</protein>
<sequence>MSIDLTTVFQALPYAQNVAHAELVQPQAGLATSQVMAEQVLAEQNKQTPRIEQQDAADTVGDKEQQGRQAKDQRQHRPRRPARPEAEETQASNPTPFAGHIINMKI</sequence>
<evidence type="ECO:0000313" key="2">
    <source>
        <dbReference type="EMBL" id="EIG53664.1"/>
    </source>
</evidence>
<dbReference type="STRING" id="596152.DesU5LDRAFT_1991"/>
<feature type="compositionally biased region" description="Basic and acidic residues" evidence="1">
    <location>
        <begin position="60"/>
        <end position="75"/>
    </location>
</feature>
<dbReference type="OrthoDB" id="5459879at2"/>
<feature type="compositionally biased region" description="Polar residues" evidence="1">
    <location>
        <begin position="42"/>
        <end position="51"/>
    </location>
</feature>
<dbReference type="EMBL" id="JH600068">
    <property type="protein sequence ID" value="EIG53664.1"/>
    <property type="molecule type" value="Genomic_DNA"/>
</dbReference>
<reference evidence="2" key="1">
    <citation type="submission" date="2011-11" db="EMBL/GenBank/DDBJ databases">
        <title>Improved High-Quality Draft sequence of Desulfovibrio sp. U5L.</title>
        <authorList>
            <consortium name="US DOE Joint Genome Institute"/>
            <person name="Lucas S."/>
            <person name="Han J."/>
            <person name="Lapidus A."/>
            <person name="Cheng J.-F."/>
            <person name="Goodwin L."/>
            <person name="Pitluck S."/>
            <person name="Peters L."/>
            <person name="Ovchinnikova G."/>
            <person name="Held B."/>
            <person name="Detter J.C."/>
            <person name="Han C."/>
            <person name="Tapia R."/>
            <person name="Land M."/>
            <person name="Hauser L."/>
            <person name="Kyrpides N."/>
            <person name="Ivanova N."/>
            <person name="Pagani I."/>
            <person name="Gabster J."/>
            <person name="Walker C."/>
            <person name="Stolyar S."/>
            <person name="Stahl D."/>
            <person name="Arkin A."/>
            <person name="Dehal P."/>
            <person name="Hazen T."/>
            <person name="Woyke T."/>
        </authorList>
    </citation>
    <scope>NUCLEOTIDE SEQUENCE [LARGE SCALE GENOMIC DNA]</scope>
    <source>
        <strain evidence="2">U5L</strain>
    </source>
</reference>
<proteinExistence type="predicted"/>
<feature type="region of interest" description="Disordered" evidence="1">
    <location>
        <begin position="42"/>
        <end position="106"/>
    </location>
</feature>
<dbReference type="HOGENOM" id="CLU_2218846_0_0_7"/>
<dbReference type="eggNOG" id="ENOG503182E">
    <property type="taxonomic scope" value="Bacteria"/>
</dbReference>
<gene>
    <name evidence="2" type="ORF">DesU5LDRAFT_1991</name>
</gene>
<organism evidence="2">
    <name type="scientific">Desulfovibrio sp. U5L</name>
    <dbReference type="NCBI Taxonomy" id="596152"/>
    <lineage>
        <taxon>Bacteria</taxon>
        <taxon>Pseudomonadati</taxon>
        <taxon>Thermodesulfobacteriota</taxon>
        <taxon>Desulfovibrionia</taxon>
        <taxon>Desulfovibrionales</taxon>
        <taxon>Desulfovibrionaceae</taxon>
        <taxon>Desulfovibrio</taxon>
    </lineage>
</organism>
<accession>I2Q1K8</accession>
<evidence type="ECO:0000256" key="1">
    <source>
        <dbReference type="SAM" id="MobiDB-lite"/>
    </source>
</evidence>
<name>I2Q1K8_9BACT</name>